<evidence type="ECO:0000256" key="4">
    <source>
        <dbReference type="ARBA" id="ARBA00022651"/>
    </source>
</evidence>
<accession>A0A550CL54</accession>
<evidence type="ECO:0000256" key="1">
    <source>
        <dbReference type="ARBA" id="ARBA00004613"/>
    </source>
</evidence>
<evidence type="ECO:0000256" key="7">
    <source>
        <dbReference type="ARBA" id="ARBA00023277"/>
    </source>
</evidence>
<dbReference type="GO" id="GO:0005576">
    <property type="term" value="C:extracellular region"/>
    <property type="evidence" value="ECO:0007669"/>
    <property type="project" value="UniProtKB-SubCell"/>
</dbReference>
<dbReference type="SUPFAM" id="SSF53474">
    <property type="entry name" value="alpha/beta-Hydrolases"/>
    <property type="match status" value="1"/>
</dbReference>
<evidence type="ECO:0000256" key="2">
    <source>
        <dbReference type="ARBA" id="ARBA00013091"/>
    </source>
</evidence>
<keyword evidence="3" id="KW-0964">Secreted</keyword>
<dbReference type="STRING" id="97359.A0A550CL54"/>
<feature type="signal peptide" evidence="11">
    <location>
        <begin position="1"/>
        <end position="20"/>
    </location>
</feature>
<evidence type="ECO:0000313" key="13">
    <source>
        <dbReference type="Proteomes" id="UP000320762"/>
    </source>
</evidence>
<evidence type="ECO:0000256" key="9">
    <source>
        <dbReference type="ARBA" id="ARBA00034075"/>
    </source>
</evidence>
<dbReference type="Gene3D" id="3.40.50.1820">
    <property type="entry name" value="alpha/beta hydrolase"/>
    <property type="match status" value="1"/>
</dbReference>
<sequence>MLSAAFTALTSLICANVAVARMSHMSPLQRSHSSVLSPEIPERGPSHVPSSPGCGADIGWPLYNSTINVTTTVGVHERSYLVHIPKDYDHTVAHPVVLSFHGYGKTAGHQEVASQLSEPNNTINGVPIIAAYPQGLQGIGRSGDGSDGKYSWQAAAYALPNASDIEFTHTILNDLSANLCIDTTRVYATGNSNGGGFVSGLSVRSKPQSSSFLAQTNKLACEPRTNVRFAAFGIASGAIYPDAEPDDDCKPQRKVPVLIAHGTDDDVVPYKGEHIDDPDWASPNIDDFATGWATRNGFGADAHQDSGMLPNTTMWVWGEDGDAGQVKRFKIEGMHHQWPSTVVSLDKRHKVAPFNLTGLELLPFFERYALPL</sequence>
<dbReference type="InterPro" id="IPR029058">
    <property type="entry name" value="AB_hydrolase_fold"/>
</dbReference>
<comment type="catalytic activity">
    <reaction evidence="9">
        <text>feruloyl-polysaccharide + H2O = ferulate + polysaccharide.</text>
        <dbReference type="EC" id="3.1.1.73"/>
    </reaction>
</comment>
<comment type="caution">
    <text evidence="12">The sequence shown here is derived from an EMBL/GenBank/DDBJ whole genome shotgun (WGS) entry which is preliminary data.</text>
</comment>
<organism evidence="12 13">
    <name type="scientific">Schizophyllum amplum</name>
    <dbReference type="NCBI Taxonomy" id="97359"/>
    <lineage>
        <taxon>Eukaryota</taxon>
        <taxon>Fungi</taxon>
        <taxon>Dikarya</taxon>
        <taxon>Basidiomycota</taxon>
        <taxon>Agaricomycotina</taxon>
        <taxon>Agaricomycetes</taxon>
        <taxon>Agaricomycetidae</taxon>
        <taxon>Agaricales</taxon>
        <taxon>Schizophyllaceae</taxon>
        <taxon>Schizophyllum</taxon>
    </lineage>
</organism>
<evidence type="ECO:0000256" key="6">
    <source>
        <dbReference type="ARBA" id="ARBA00022801"/>
    </source>
</evidence>
<dbReference type="GO" id="GO:0030600">
    <property type="term" value="F:feruloyl esterase activity"/>
    <property type="evidence" value="ECO:0007669"/>
    <property type="project" value="UniProtKB-EC"/>
</dbReference>
<feature type="region of interest" description="Disordered" evidence="10">
    <location>
        <begin position="30"/>
        <end position="51"/>
    </location>
</feature>
<comment type="subcellular location">
    <subcellularLocation>
        <location evidence="1">Secreted</location>
    </subcellularLocation>
</comment>
<keyword evidence="4" id="KW-0858">Xylan degradation</keyword>
<proteinExistence type="predicted"/>
<evidence type="ECO:0000313" key="12">
    <source>
        <dbReference type="EMBL" id="TRM65477.1"/>
    </source>
</evidence>
<dbReference type="Proteomes" id="UP000320762">
    <property type="component" value="Unassembled WGS sequence"/>
</dbReference>
<evidence type="ECO:0000256" key="11">
    <source>
        <dbReference type="SAM" id="SignalP"/>
    </source>
</evidence>
<keyword evidence="5 11" id="KW-0732">Signal</keyword>
<evidence type="ECO:0000256" key="8">
    <source>
        <dbReference type="ARBA" id="ARBA00023326"/>
    </source>
</evidence>
<feature type="chain" id="PRO_5022081066" description="feruloyl esterase" evidence="11">
    <location>
        <begin position="21"/>
        <end position="372"/>
    </location>
</feature>
<dbReference type="OrthoDB" id="424610at2759"/>
<evidence type="ECO:0000256" key="10">
    <source>
        <dbReference type="SAM" id="MobiDB-lite"/>
    </source>
</evidence>
<dbReference type="PANTHER" id="PTHR38050:SF2">
    <property type="entry name" value="FERULOYL ESTERASE C-RELATED"/>
    <property type="match status" value="1"/>
</dbReference>
<name>A0A550CL54_9AGAR</name>
<keyword evidence="7" id="KW-0119">Carbohydrate metabolism</keyword>
<dbReference type="AlphaFoldDB" id="A0A550CL54"/>
<keyword evidence="13" id="KW-1185">Reference proteome</keyword>
<keyword evidence="6" id="KW-0378">Hydrolase</keyword>
<dbReference type="EMBL" id="VDMD01000005">
    <property type="protein sequence ID" value="TRM65477.1"/>
    <property type="molecule type" value="Genomic_DNA"/>
</dbReference>
<keyword evidence="8" id="KW-0624">Polysaccharide degradation</keyword>
<reference evidence="12 13" key="1">
    <citation type="journal article" date="2019" name="New Phytol.">
        <title>Comparative genomics reveals unique wood-decay strategies and fruiting body development in the Schizophyllaceae.</title>
        <authorList>
            <person name="Almasi E."/>
            <person name="Sahu N."/>
            <person name="Krizsan K."/>
            <person name="Balint B."/>
            <person name="Kovacs G.M."/>
            <person name="Kiss B."/>
            <person name="Cseklye J."/>
            <person name="Drula E."/>
            <person name="Henrissat B."/>
            <person name="Nagy I."/>
            <person name="Chovatia M."/>
            <person name="Adam C."/>
            <person name="LaButti K."/>
            <person name="Lipzen A."/>
            <person name="Riley R."/>
            <person name="Grigoriev I.V."/>
            <person name="Nagy L.G."/>
        </authorList>
    </citation>
    <scope>NUCLEOTIDE SEQUENCE [LARGE SCALE GENOMIC DNA]</scope>
    <source>
        <strain evidence="12 13">NL-1724</strain>
    </source>
</reference>
<protein>
    <recommendedName>
        <fullName evidence="2">feruloyl esterase</fullName>
        <ecNumber evidence="2">3.1.1.73</ecNumber>
    </recommendedName>
</protein>
<evidence type="ECO:0000256" key="3">
    <source>
        <dbReference type="ARBA" id="ARBA00022525"/>
    </source>
</evidence>
<gene>
    <name evidence="12" type="ORF">BD626DRAFT_535882</name>
</gene>
<dbReference type="InterPro" id="IPR043595">
    <property type="entry name" value="FaeB/C/D"/>
</dbReference>
<dbReference type="EC" id="3.1.1.73" evidence="2"/>
<dbReference type="GO" id="GO:0045493">
    <property type="term" value="P:xylan catabolic process"/>
    <property type="evidence" value="ECO:0007669"/>
    <property type="project" value="UniProtKB-KW"/>
</dbReference>
<dbReference type="PANTHER" id="PTHR38050">
    <property type="match status" value="1"/>
</dbReference>
<evidence type="ECO:0000256" key="5">
    <source>
        <dbReference type="ARBA" id="ARBA00022729"/>
    </source>
</evidence>